<dbReference type="EMBL" id="JAGFMF010011677">
    <property type="protein sequence ID" value="KAG8516553.1"/>
    <property type="molecule type" value="Genomic_DNA"/>
</dbReference>
<keyword evidence="1" id="KW-1133">Transmembrane helix</keyword>
<evidence type="ECO:0000256" key="1">
    <source>
        <dbReference type="SAM" id="Phobius"/>
    </source>
</evidence>
<gene>
    <name evidence="2" type="ORF">J0S82_007124</name>
</gene>
<keyword evidence="1" id="KW-0472">Membrane</keyword>
<evidence type="ECO:0000313" key="2">
    <source>
        <dbReference type="EMBL" id="KAG8516553.1"/>
    </source>
</evidence>
<protein>
    <submittedName>
        <fullName evidence="2">Uncharacterized protein</fullName>
    </submittedName>
</protein>
<feature type="transmembrane region" description="Helical" evidence="1">
    <location>
        <begin position="6"/>
        <end position="24"/>
    </location>
</feature>
<proteinExistence type="predicted"/>
<sequence>MPPAGLLALWLCYAFLAYLGLYYLSTFLRSLLTSGRGGPKATVRVRRKRRRRGRARLSLRLSRRRAR</sequence>
<dbReference type="AlphaFoldDB" id="A0A8J6A9L7"/>
<keyword evidence="1" id="KW-0812">Transmembrane</keyword>
<name>A0A8J6A9L7_GALPY</name>
<comment type="caution">
    <text evidence="2">The sequence shown here is derived from an EMBL/GenBank/DDBJ whole genome shotgun (WGS) entry which is preliminary data.</text>
</comment>
<reference evidence="2" key="1">
    <citation type="journal article" date="2021" name="Evol. Appl.">
        <title>The genome of the Pyrenean desman and the effects of bottlenecks and inbreeding on the genomic landscape of an endangered species.</title>
        <authorList>
            <person name="Escoda L."/>
            <person name="Castresana J."/>
        </authorList>
    </citation>
    <scope>NUCLEOTIDE SEQUENCE</scope>
    <source>
        <strain evidence="2">IBE-C5619</strain>
    </source>
</reference>
<keyword evidence="3" id="KW-1185">Reference proteome</keyword>
<dbReference type="Proteomes" id="UP000700334">
    <property type="component" value="Unassembled WGS sequence"/>
</dbReference>
<accession>A0A8J6A9L7</accession>
<evidence type="ECO:0000313" key="3">
    <source>
        <dbReference type="Proteomes" id="UP000700334"/>
    </source>
</evidence>
<organism evidence="2 3">
    <name type="scientific">Galemys pyrenaicus</name>
    <name type="common">Iberian desman</name>
    <name type="synonym">Pyrenean desman</name>
    <dbReference type="NCBI Taxonomy" id="202257"/>
    <lineage>
        <taxon>Eukaryota</taxon>
        <taxon>Metazoa</taxon>
        <taxon>Chordata</taxon>
        <taxon>Craniata</taxon>
        <taxon>Vertebrata</taxon>
        <taxon>Euteleostomi</taxon>
        <taxon>Mammalia</taxon>
        <taxon>Eutheria</taxon>
        <taxon>Laurasiatheria</taxon>
        <taxon>Eulipotyphla</taxon>
        <taxon>Talpidae</taxon>
        <taxon>Galemys</taxon>
    </lineage>
</organism>